<dbReference type="AlphaFoldDB" id="A0A9Q3DWD2"/>
<gene>
    <name evidence="1" type="ORF">O181_049122</name>
</gene>
<organism evidence="1 2">
    <name type="scientific">Austropuccinia psidii MF-1</name>
    <dbReference type="NCBI Taxonomy" id="1389203"/>
    <lineage>
        <taxon>Eukaryota</taxon>
        <taxon>Fungi</taxon>
        <taxon>Dikarya</taxon>
        <taxon>Basidiomycota</taxon>
        <taxon>Pucciniomycotina</taxon>
        <taxon>Pucciniomycetes</taxon>
        <taxon>Pucciniales</taxon>
        <taxon>Sphaerophragmiaceae</taxon>
        <taxon>Austropuccinia</taxon>
    </lineage>
</organism>
<dbReference type="EMBL" id="AVOT02020928">
    <property type="protein sequence ID" value="MBW0509407.1"/>
    <property type="molecule type" value="Genomic_DNA"/>
</dbReference>
<reference evidence="1" key="1">
    <citation type="submission" date="2021-03" db="EMBL/GenBank/DDBJ databases">
        <title>Draft genome sequence of rust myrtle Austropuccinia psidii MF-1, a brazilian biotype.</title>
        <authorList>
            <person name="Quecine M.C."/>
            <person name="Pachon D.M.R."/>
            <person name="Bonatelli M.L."/>
            <person name="Correr F.H."/>
            <person name="Franceschini L.M."/>
            <person name="Leite T.F."/>
            <person name="Margarido G.R.A."/>
            <person name="Almeida C.A."/>
            <person name="Ferrarezi J.A."/>
            <person name="Labate C.A."/>
        </authorList>
    </citation>
    <scope>NUCLEOTIDE SEQUENCE</scope>
    <source>
        <strain evidence="1">MF-1</strain>
    </source>
</reference>
<dbReference type="Proteomes" id="UP000765509">
    <property type="component" value="Unassembled WGS sequence"/>
</dbReference>
<comment type="caution">
    <text evidence="1">The sequence shown here is derived from an EMBL/GenBank/DDBJ whole genome shotgun (WGS) entry which is preliminary data.</text>
</comment>
<sequence length="114" mass="13217">MIKPLEDIIRRFCACGLELKDSDGFTYYWCTLIPALVLADRISVHYSTGQNPAMLEKGWHPRLPAETLRKDLIEIHPTASIFKIMLKKVKNYPKKALIKLLKMQKRSGIRVTKY</sequence>
<name>A0A9Q3DWD2_9BASI</name>
<keyword evidence="2" id="KW-1185">Reference proteome</keyword>
<proteinExistence type="predicted"/>
<dbReference type="OrthoDB" id="3268967at2759"/>
<evidence type="ECO:0000313" key="2">
    <source>
        <dbReference type="Proteomes" id="UP000765509"/>
    </source>
</evidence>
<accession>A0A9Q3DWD2</accession>
<evidence type="ECO:0000313" key="1">
    <source>
        <dbReference type="EMBL" id="MBW0509407.1"/>
    </source>
</evidence>
<protein>
    <submittedName>
        <fullName evidence="1">Uncharacterized protein</fullName>
    </submittedName>
</protein>